<feature type="coiled-coil region" evidence="1">
    <location>
        <begin position="102"/>
        <end position="150"/>
    </location>
</feature>
<gene>
    <name evidence="6" type="ORF">D7S86_20010</name>
</gene>
<sequence length="368" mass="38959">MNTPSTTLPNPSAATTPERAGVPWMKLAIGAVVVVVCAALAYWYFDARFYQSTDDAYVGGDVTVMAPKVNGFVTDVLVQDNQYVKAGQVLIRLDSRDYDARLAQANAQLQSAHAAVGEIRAQQDLQQARINEQHAEVASAQAELARTRADQTRYSALVKDEAVSNQVVEHADADLSKARAALDQSQAGVQAADRQLAVLGAQLVNAQANVAKAEAEQRYAALNVEYTTIRAPIDGYVGNRTARVGILANTGVSLLTLIPAQGLWVDANFKEDQLKKMRAGDPAQVQLDAADGAPIKGVVESLAPATGATFSVLPAENATGNFTKIVQRVPVRIRLDATSAQRAALRPGLSATVSVRVGNGDSVASNAQ</sequence>
<keyword evidence="7" id="KW-1185">Reference proteome</keyword>
<keyword evidence="2" id="KW-0812">Transmembrane</keyword>
<dbReference type="Gene3D" id="1.10.287.470">
    <property type="entry name" value="Helix hairpin bin"/>
    <property type="match status" value="1"/>
</dbReference>
<comment type="caution">
    <text evidence="6">The sequence shown here is derived from an EMBL/GenBank/DDBJ whole genome shotgun (WGS) entry which is preliminary data.</text>
</comment>
<dbReference type="RefSeq" id="WP_121088634.1">
    <property type="nucleotide sequence ID" value="NZ_RBZU01000010.1"/>
</dbReference>
<evidence type="ECO:0000259" key="5">
    <source>
        <dbReference type="Pfam" id="PF25963"/>
    </source>
</evidence>
<dbReference type="AlphaFoldDB" id="A0A494XLP9"/>
<feature type="transmembrane region" description="Helical" evidence="2">
    <location>
        <begin position="27"/>
        <end position="45"/>
    </location>
</feature>
<dbReference type="InterPro" id="IPR058625">
    <property type="entry name" value="MdtA-like_BSH"/>
</dbReference>
<feature type="domain" description="p-hydroxybenzoic acid efflux pump subunit AaeA-like beta-barrel" evidence="5">
    <location>
        <begin position="264"/>
        <end position="355"/>
    </location>
</feature>
<accession>A0A494XLP9</accession>
<dbReference type="PRINTS" id="PR01490">
    <property type="entry name" value="RTXTOXIND"/>
</dbReference>
<dbReference type="EMBL" id="RBZU01000010">
    <property type="protein sequence ID" value="RKP49586.1"/>
    <property type="molecule type" value="Genomic_DNA"/>
</dbReference>
<dbReference type="PANTHER" id="PTHR30386">
    <property type="entry name" value="MEMBRANE FUSION SUBUNIT OF EMRAB-TOLC MULTIDRUG EFFLUX PUMP"/>
    <property type="match status" value="1"/>
</dbReference>
<dbReference type="GO" id="GO:0055085">
    <property type="term" value="P:transmembrane transport"/>
    <property type="evidence" value="ECO:0007669"/>
    <property type="project" value="InterPro"/>
</dbReference>
<dbReference type="Pfam" id="PF25963">
    <property type="entry name" value="Beta-barrel_AAEA"/>
    <property type="match status" value="1"/>
</dbReference>
<protein>
    <submittedName>
        <fullName evidence="6">HlyD family secretion protein</fullName>
    </submittedName>
</protein>
<dbReference type="Gene3D" id="2.40.50.100">
    <property type="match status" value="1"/>
</dbReference>
<evidence type="ECO:0000313" key="6">
    <source>
        <dbReference type="EMBL" id="RKP49586.1"/>
    </source>
</evidence>
<dbReference type="PANTHER" id="PTHR30386:SF24">
    <property type="entry name" value="MULTIDRUG RESISTANCE EFFLUX PUMP"/>
    <property type="match status" value="1"/>
</dbReference>
<feature type="domain" description="Multidrug resistance protein MdtA-like barrel-sandwich hybrid" evidence="4">
    <location>
        <begin position="66"/>
        <end position="252"/>
    </location>
</feature>
<evidence type="ECO:0000259" key="4">
    <source>
        <dbReference type="Pfam" id="PF25917"/>
    </source>
</evidence>
<proteinExistence type="predicted"/>
<dbReference type="InterPro" id="IPR058634">
    <property type="entry name" value="AaeA-lik-b-barrel"/>
</dbReference>
<feature type="coiled-coil region" evidence="1">
    <location>
        <begin position="189"/>
        <end position="225"/>
    </location>
</feature>
<keyword evidence="2" id="KW-0472">Membrane</keyword>
<keyword evidence="1" id="KW-0175">Coiled coil</keyword>
<organism evidence="6 7">
    <name type="scientific">Pararobbsia silviterrae</name>
    <dbReference type="NCBI Taxonomy" id="1792498"/>
    <lineage>
        <taxon>Bacteria</taxon>
        <taxon>Pseudomonadati</taxon>
        <taxon>Pseudomonadota</taxon>
        <taxon>Betaproteobacteria</taxon>
        <taxon>Burkholderiales</taxon>
        <taxon>Burkholderiaceae</taxon>
        <taxon>Pararobbsia</taxon>
    </lineage>
</organism>
<reference evidence="6 7" key="1">
    <citation type="submission" date="2018-10" db="EMBL/GenBank/DDBJ databases">
        <title>Robbsia sp. DHC34, isolated from soil.</title>
        <authorList>
            <person name="Gao Z.-H."/>
            <person name="Qiu L.-H."/>
        </authorList>
    </citation>
    <scope>NUCLEOTIDE SEQUENCE [LARGE SCALE GENOMIC DNA]</scope>
    <source>
        <strain evidence="6 7">DHC34</strain>
    </source>
</reference>
<keyword evidence="2" id="KW-1133">Transmembrane helix</keyword>
<dbReference type="Pfam" id="PF25917">
    <property type="entry name" value="BSH_RND"/>
    <property type="match status" value="1"/>
</dbReference>
<name>A0A494XLP9_9BURK</name>
<evidence type="ECO:0000313" key="7">
    <source>
        <dbReference type="Proteomes" id="UP000270342"/>
    </source>
</evidence>
<dbReference type="Pfam" id="PF25876">
    <property type="entry name" value="HH_MFP_RND"/>
    <property type="match status" value="1"/>
</dbReference>
<dbReference type="Gene3D" id="2.40.30.170">
    <property type="match status" value="1"/>
</dbReference>
<evidence type="ECO:0000256" key="1">
    <source>
        <dbReference type="SAM" id="Coils"/>
    </source>
</evidence>
<dbReference type="InterPro" id="IPR050739">
    <property type="entry name" value="MFP"/>
</dbReference>
<evidence type="ECO:0000259" key="3">
    <source>
        <dbReference type="Pfam" id="PF25876"/>
    </source>
</evidence>
<dbReference type="OrthoDB" id="9811754at2"/>
<feature type="domain" description="Multidrug resistance protein MdtA-like alpha-helical hairpin" evidence="3">
    <location>
        <begin position="132"/>
        <end position="197"/>
    </location>
</feature>
<dbReference type="InterPro" id="IPR058624">
    <property type="entry name" value="MdtA-like_HH"/>
</dbReference>
<evidence type="ECO:0000256" key="2">
    <source>
        <dbReference type="SAM" id="Phobius"/>
    </source>
</evidence>
<dbReference type="SUPFAM" id="SSF111369">
    <property type="entry name" value="HlyD-like secretion proteins"/>
    <property type="match status" value="3"/>
</dbReference>
<dbReference type="Proteomes" id="UP000270342">
    <property type="component" value="Unassembled WGS sequence"/>
</dbReference>